<evidence type="ECO:0000256" key="1">
    <source>
        <dbReference type="ARBA" id="ARBA00022670"/>
    </source>
</evidence>
<dbReference type="PANTHER" id="PTHR42648:SF21">
    <property type="entry name" value="CYSTEINE-RICH RLK (RECEPTOR-LIKE PROTEIN KINASE) 8"/>
    <property type="match status" value="1"/>
</dbReference>
<feature type="domain" description="GAG-pre-integrase" evidence="6">
    <location>
        <begin position="440"/>
        <end position="510"/>
    </location>
</feature>
<dbReference type="CDD" id="cd09272">
    <property type="entry name" value="RNase_HI_RT_Ty1"/>
    <property type="match status" value="1"/>
</dbReference>
<dbReference type="PANTHER" id="PTHR42648">
    <property type="entry name" value="TRANSPOSASE, PUTATIVE-RELATED"/>
    <property type="match status" value="1"/>
</dbReference>
<proteinExistence type="predicted"/>
<dbReference type="InterPro" id="IPR013103">
    <property type="entry name" value="RVT_2"/>
</dbReference>
<name>A0A699IEV6_TANCI</name>
<sequence length="813" mass="92336">MYDMILQGCVSNEVMCTHLLSLSDLDALAELQCLYLHKVKECDCLAQKLLKQTESVSKEVHIELLRRFSKVEKHPISLEIALQKCKEHVKNDTVWNEQASNVFRKERKQYLEIQDLKAQLQDKNIAISELKKLIKKCKGKYVETKFDKPSVVRQPNAQRIPKPSVLGVNHKTNVSRPQHRSNQMKDKVVPNNSQVKLKETQVEDHPRISSIFNKIKSVTACNDSLNSRTSNVNAVCATCGKCLVDSDHFACVTKILNDVNAKTKKPNVVPISTRKPKCHANKSIATPHKKKVASKSTTQKPKSYYRMLYEKISKAWKWWIEQQCLLGYKWIIQLILFIVDSGYTKHMTGNLKLLCNFVKKYTGIVRFGNDQFAPILGYGDLVQGNITINRVYYIEGLNHNLFLVGQFCDADLKVAFQKSTCFVRDLQGNDLLTGNRGSVLYTISLQELTSSTPLCLMAKASPTQAWLWHRRLSHLNFNYINLLSKKDVVIGLPKLKYVKGKLCSSCEVSKAKGSSFKSKVVPSSKGRLNLLHMDLCGPMRVASINEKKYILMKEKGDLCILVGYSTQSKGYHVYNKRKRLIVESIHIRFDEIKEMSETSVANDTLGLVPQRQKASDYDNADPEAMVDSVWIEAMQEELHQFDRLQVWELVDKPFANGYAQEEGIDFQESFAPVARLKAVWSFVAYAAHKSFPIYQMDVKTAFLNGILKEEVYVAQPNGFVEPDHPEKVYQLRKALYGLKQGPRAWFDKLSKFLTSKGFTKDADHAGCIDTHKITSEGIKFLGEKLVSWISKKQDCTAISLAEAEYMVLSASCA</sequence>
<dbReference type="InterPro" id="IPR039537">
    <property type="entry name" value="Retrotran_Ty1/copia-like"/>
</dbReference>
<dbReference type="AlphaFoldDB" id="A0A699IEV6"/>
<accession>A0A699IEV6</accession>
<evidence type="ECO:0000259" key="5">
    <source>
        <dbReference type="Pfam" id="PF07727"/>
    </source>
</evidence>
<gene>
    <name evidence="9" type="ORF">Tci_527387</name>
</gene>
<feature type="region of interest" description="Disordered" evidence="4">
    <location>
        <begin position="161"/>
        <end position="187"/>
    </location>
</feature>
<evidence type="ECO:0000259" key="8">
    <source>
        <dbReference type="Pfam" id="PF25597"/>
    </source>
</evidence>
<dbReference type="Pfam" id="PF13976">
    <property type="entry name" value="gag_pre-integrs"/>
    <property type="match status" value="1"/>
</dbReference>
<evidence type="ECO:0000259" key="6">
    <source>
        <dbReference type="Pfam" id="PF13976"/>
    </source>
</evidence>
<organism evidence="9">
    <name type="scientific">Tanacetum cinerariifolium</name>
    <name type="common">Dalmatian daisy</name>
    <name type="synonym">Chrysanthemum cinerariifolium</name>
    <dbReference type="NCBI Taxonomy" id="118510"/>
    <lineage>
        <taxon>Eukaryota</taxon>
        <taxon>Viridiplantae</taxon>
        <taxon>Streptophyta</taxon>
        <taxon>Embryophyta</taxon>
        <taxon>Tracheophyta</taxon>
        <taxon>Spermatophyta</taxon>
        <taxon>Magnoliopsida</taxon>
        <taxon>eudicotyledons</taxon>
        <taxon>Gunneridae</taxon>
        <taxon>Pentapetalae</taxon>
        <taxon>asterids</taxon>
        <taxon>campanulids</taxon>
        <taxon>Asterales</taxon>
        <taxon>Asteraceae</taxon>
        <taxon>Asteroideae</taxon>
        <taxon>Anthemideae</taxon>
        <taxon>Anthemidinae</taxon>
        <taxon>Tanacetum</taxon>
    </lineage>
</organism>
<comment type="caution">
    <text evidence="9">The sequence shown here is derived from an EMBL/GenBank/DDBJ whole genome shotgun (WGS) entry which is preliminary data.</text>
</comment>
<keyword evidence="1" id="KW-0645">Protease</keyword>
<reference evidence="9" key="1">
    <citation type="journal article" date="2019" name="Sci. Rep.">
        <title>Draft genome of Tanacetum cinerariifolium, the natural source of mosquito coil.</title>
        <authorList>
            <person name="Yamashiro T."/>
            <person name="Shiraishi A."/>
            <person name="Satake H."/>
            <person name="Nakayama K."/>
        </authorList>
    </citation>
    <scope>NUCLEOTIDE SEQUENCE</scope>
</reference>
<dbReference type="GO" id="GO:0008233">
    <property type="term" value="F:peptidase activity"/>
    <property type="evidence" value="ECO:0007669"/>
    <property type="project" value="UniProtKB-KW"/>
</dbReference>
<dbReference type="EMBL" id="BKCJ010293147">
    <property type="protein sequence ID" value="GEZ55414.1"/>
    <property type="molecule type" value="Genomic_DNA"/>
</dbReference>
<keyword evidence="3" id="KW-0378">Hydrolase</keyword>
<feature type="domain" description="Retrovirus-related Pol polyprotein from transposon TNT 1-94-like beta-barrel" evidence="7">
    <location>
        <begin position="337"/>
        <end position="409"/>
    </location>
</feature>
<dbReference type="GO" id="GO:0046872">
    <property type="term" value="F:metal ion binding"/>
    <property type="evidence" value="ECO:0007669"/>
    <property type="project" value="UniProtKB-KW"/>
</dbReference>
<evidence type="ECO:0000259" key="7">
    <source>
        <dbReference type="Pfam" id="PF22936"/>
    </source>
</evidence>
<evidence type="ECO:0000256" key="4">
    <source>
        <dbReference type="SAM" id="MobiDB-lite"/>
    </source>
</evidence>
<feature type="domain" description="Retroviral polymerase SH3-like" evidence="8">
    <location>
        <begin position="553"/>
        <end position="598"/>
    </location>
</feature>
<dbReference type="Pfam" id="PF07727">
    <property type="entry name" value="RVT_2"/>
    <property type="match status" value="1"/>
</dbReference>
<dbReference type="InterPro" id="IPR057670">
    <property type="entry name" value="SH3_retrovirus"/>
</dbReference>
<feature type="domain" description="Reverse transcriptase Ty1/copia-type" evidence="5">
    <location>
        <begin position="654"/>
        <end position="766"/>
    </location>
</feature>
<dbReference type="Pfam" id="PF22936">
    <property type="entry name" value="Pol_BBD"/>
    <property type="match status" value="1"/>
</dbReference>
<evidence type="ECO:0000313" key="9">
    <source>
        <dbReference type="EMBL" id="GEZ55414.1"/>
    </source>
</evidence>
<evidence type="ECO:0000256" key="2">
    <source>
        <dbReference type="ARBA" id="ARBA00022723"/>
    </source>
</evidence>
<evidence type="ECO:0000256" key="3">
    <source>
        <dbReference type="ARBA" id="ARBA00022801"/>
    </source>
</evidence>
<keyword evidence="2" id="KW-0479">Metal-binding</keyword>
<dbReference type="Pfam" id="PF25597">
    <property type="entry name" value="SH3_retrovirus"/>
    <property type="match status" value="1"/>
</dbReference>
<protein>
    <submittedName>
        <fullName evidence="9">Integrase, catalytic region, zinc finger, CCHC-type, peptidase aspartic, catalytic</fullName>
    </submittedName>
</protein>
<dbReference type="InterPro" id="IPR054722">
    <property type="entry name" value="PolX-like_BBD"/>
</dbReference>
<dbReference type="GO" id="GO:0006508">
    <property type="term" value="P:proteolysis"/>
    <property type="evidence" value="ECO:0007669"/>
    <property type="project" value="UniProtKB-KW"/>
</dbReference>
<dbReference type="InterPro" id="IPR025724">
    <property type="entry name" value="GAG-pre-integrase_dom"/>
</dbReference>